<dbReference type="EMBL" id="CVQI01037424">
    <property type="protein sequence ID" value="CRK48364.1"/>
    <property type="molecule type" value="Genomic_DNA"/>
</dbReference>
<evidence type="ECO:0000313" key="1">
    <source>
        <dbReference type="EMBL" id="CRK36660.1"/>
    </source>
</evidence>
<dbReference type="Proteomes" id="UP000044602">
    <property type="component" value="Unassembled WGS sequence"/>
</dbReference>
<name>A0A0G4MRD8_VERLO</name>
<organism evidence="1 3">
    <name type="scientific">Verticillium longisporum</name>
    <name type="common">Verticillium dahliae var. longisporum</name>
    <dbReference type="NCBI Taxonomy" id="100787"/>
    <lineage>
        <taxon>Eukaryota</taxon>
        <taxon>Fungi</taxon>
        <taxon>Dikarya</taxon>
        <taxon>Ascomycota</taxon>
        <taxon>Pezizomycotina</taxon>
        <taxon>Sordariomycetes</taxon>
        <taxon>Hypocreomycetidae</taxon>
        <taxon>Glomerellales</taxon>
        <taxon>Plectosphaerellaceae</taxon>
        <taxon>Verticillium</taxon>
    </lineage>
</organism>
<accession>A0A0G4MRD8</accession>
<keyword evidence="3" id="KW-1185">Reference proteome</keyword>
<proteinExistence type="predicted"/>
<gene>
    <name evidence="1" type="ORF">BN1708_020064</name>
    <name evidence="2" type="ORF">BN1723_020523</name>
</gene>
<protein>
    <submittedName>
        <fullName evidence="1">Uncharacterized protein</fullName>
    </submittedName>
</protein>
<sequence>RSSHVLRNLLGYSQVRRPLDRRPGLAALCSLQR</sequence>
<dbReference type="Proteomes" id="UP000045706">
    <property type="component" value="Unassembled WGS sequence"/>
</dbReference>
<dbReference type="EMBL" id="CVQH01024240">
    <property type="protein sequence ID" value="CRK36660.1"/>
    <property type="molecule type" value="Genomic_DNA"/>
</dbReference>
<evidence type="ECO:0000313" key="3">
    <source>
        <dbReference type="Proteomes" id="UP000044602"/>
    </source>
</evidence>
<dbReference type="AlphaFoldDB" id="A0A0G4MRD8"/>
<evidence type="ECO:0000313" key="4">
    <source>
        <dbReference type="Proteomes" id="UP000045706"/>
    </source>
</evidence>
<evidence type="ECO:0000313" key="2">
    <source>
        <dbReference type="EMBL" id="CRK48364.1"/>
    </source>
</evidence>
<feature type="non-terminal residue" evidence="1">
    <location>
        <position position="1"/>
    </location>
</feature>
<reference evidence="3 4" key="1">
    <citation type="submission" date="2015-05" db="EMBL/GenBank/DDBJ databases">
        <authorList>
            <person name="Fogelqvist Johan"/>
        </authorList>
    </citation>
    <scope>NUCLEOTIDE SEQUENCE [LARGE SCALE GENOMIC DNA]</scope>
    <source>
        <strain evidence="1">VL1</strain>
        <strain evidence="2">VL2</strain>
    </source>
</reference>